<keyword evidence="3" id="KW-1185">Reference proteome</keyword>
<dbReference type="AlphaFoldDB" id="D7TST1"/>
<gene>
    <name evidence="2" type="ordered locus">VIT_14s0006g01690</name>
</gene>
<feature type="signal peptide" evidence="1">
    <location>
        <begin position="1"/>
        <end position="22"/>
    </location>
</feature>
<evidence type="ECO:0000313" key="3">
    <source>
        <dbReference type="Proteomes" id="UP000009183"/>
    </source>
</evidence>
<evidence type="ECO:0000313" key="2">
    <source>
        <dbReference type="EMBL" id="CBI33553.3"/>
    </source>
</evidence>
<dbReference type="HOGENOM" id="CLU_2311303_0_0_1"/>
<reference evidence="3" key="1">
    <citation type="journal article" date="2007" name="Nature">
        <title>The grapevine genome sequence suggests ancestral hexaploidization in major angiosperm phyla.</title>
        <authorList>
            <consortium name="The French-Italian Public Consortium for Grapevine Genome Characterization."/>
            <person name="Jaillon O."/>
            <person name="Aury J.-M."/>
            <person name="Noel B."/>
            <person name="Policriti A."/>
            <person name="Clepet C."/>
            <person name="Casagrande A."/>
            <person name="Choisne N."/>
            <person name="Aubourg S."/>
            <person name="Vitulo N."/>
            <person name="Jubin C."/>
            <person name="Vezzi A."/>
            <person name="Legeai F."/>
            <person name="Hugueney P."/>
            <person name="Dasilva C."/>
            <person name="Horner D."/>
            <person name="Mica E."/>
            <person name="Jublot D."/>
            <person name="Poulain J."/>
            <person name="Bruyere C."/>
            <person name="Billault A."/>
            <person name="Segurens B."/>
            <person name="Gouyvenoux M."/>
            <person name="Ugarte E."/>
            <person name="Cattonaro F."/>
            <person name="Anthouard V."/>
            <person name="Vico V."/>
            <person name="Del Fabbro C."/>
            <person name="Alaux M."/>
            <person name="Di Gaspero G."/>
            <person name="Dumas V."/>
            <person name="Felice N."/>
            <person name="Paillard S."/>
            <person name="Juman I."/>
            <person name="Moroldo M."/>
            <person name="Scalabrin S."/>
            <person name="Canaguier A."/>
            <person name="Le Clainche I."/>
            <person name="Malacrida G."/>
            <person name="Durand E."/>
            <person name="Pesole G."/>
            <person name="Laucou V."/>
            <person name="Chatelet P."/>
            <person name="Merdinoglu D."/>
            <person name="Delledonne M."/>
            <person name="Pezzotti M."/>
            <person name="Lecharny A."/>
            <person name="Scarpelli C."/>
            <person name="Artiguenave F."/>
            <person name="Pe M.E."/>
            <person name="Valle G."/>
            <person name="Morgante M."/>
            <person name="Caboche M."/>
            <person name="Adam-Blondon A.-F."/>
            <person name="Weissenbach J."/>
            <person name="Quetier F."/>
            <person name="Wincker P."/>
        </authorList>
    </citation>
    <scope>NUCLEOTIDE SEQUENCE [LARGE SCALE GENOMIC DNA]</scope>
    <source>
        <strain evidence="3">cv. Pinot noir / PN40024</strain>
    </source>
</reference>
<dbReference type="Proteomes" id="UP000009183">
    <property type="component" value="Chromosome 14"/>
</dbReference>
<proteinExistence type="predicted"/>
<name>D7TST1_VITVI</name>
<dbReference type="PaxDb" id="29760-VIT_14s0006g01690.t01"/>
<keyword evidence="1" id="KW-0732">Signal</keyword>
<sequence length="100" mass="11562">MSMFVVMTLILFLIMQLPELLIKLLKIPMNQYVASRNQFKQKNEFDSLKGTSPFMCPEVPLDVLLQLLGATYLIDNVLVARLEMSLEALFISEVFKTTWF</sequence>
<organism evidence="2 3">
    <name type="scientific">Vitis vinifera</name>
    <name type="common">Grape</name>
    <dbReference type="NCBI Taxonomy" id="29760"/>
    <lineage>
        <taxon>Eukaryota</taxon>
        <taxon>Viridiplantae</taxon>
        <taxon>Streptophyta</taxon>
        <taxon>Embryophyta</taxon>
        <taxon>Tracheophyta</taxon>
        <taxon>Spermatophyta</taxon>
        <taxon>Magnoliopsida</taxon>
        <taxon>eudicotyledons</taxon>
        <taxon>Gunneridae</taxon>
        <taxon>Pentapetalae</taxon>
        <taxon>rosids</taxon>
        <taxon>Vitales</taxon>
        <taxon>Vitaceae</taxon>
        <taxon>Viteae</taxon>
        <taxon>Vitis</taxon>
    </lineage>
</organism>
<dbReference type="InParanoid" id="D7TST1"/>
<feature type="chain" id="PRO_5003106472" evidence="1">
    <location>
        <begin position="23"/>
        <end position="100"/>
    </location>
</feature>
<protein>
    <submittedName>
        <fullName evidence="2">Uncharacterized protein</fullName>
    </submittedName>
</protein>
<dbReference type="EMBL" id="FN596245">
    <property type="protein sequence ID" value="CBI33553.3"/>
    <property type="molecule type" value="Genomic_DNA"/>
</dbReference>
<accession>D7TST1</accession>
<evidence type="ECO:0000256" key="1">
    <source>
        <dbReference type="SAM" id="SignalP"/>
    </source>
</evidence>